<keyword evidence="4 6" id="KW-0720">Serine protease</keyword>
<evidence type="ECO:0000256" key="8">
    <source>
        <dbReference type="SAM" id="SignalP"/>
    </source>
</evidence>
<dbReference type="Pfam" id="PF00415">
    <property type="entry name" value="RCC1"/>
    <property type="match status" value="2"/>
</dbReference>
<dbReference type="GO" id="GO:0006508">
    <property type="term" value="P:proteolysis"/>
    <property type="evidence" value="ECO:0007669"/>
    <property type="project" value="UniProtKB-KW"/>
</dbReference>
<keyword evidence="16" id="KW-1185">Reference proteome</keyword>
<dbReference type="InterPro" id="IPR023827">
    <property type="entry name" value="Peptidase_S8_Asp-AS"/>
</dbReference>
<feature type="active site" description="Charge relay system" evidence="5 6">
    <location>
        <position position="184"/>
    </location>
</feature>
<evidence type="ECO:0000313" key="14">
    <source>
        <dbReference type="EMBL" id="UPU36535.1"/>
    </source>
</evidence>
<evidence type="ECO:0000313" key="13">
    <source>
        <dbReference type="EMBL" id="GFO65282.1"/>
    </source>
</evidence>
<evidence type="ECO:0000259" key="9">
    <source>
        <dbReference type="Pfam" id="PF00082"/>
    </source>
</evidence>
<dbReference type="InterPro" id="IPR034204">
    <property type="entry name" value="PfSUB1-like_cat_dom"/>
</dbReference>
<dbReference type="Pfam" id="PF22148">
    <property type="entry name" value="Fervidolysin_NPro-like"/>
    <property type="match status" value="1"/>
</dbReference>
<dbReference type="PRINTS" id="PR00723">
    <property type="entry name" value="SUBTILISIN"/>
</dbReference>
<evidence type="ECO:0000313" key="16">
    <source>
        <dbReference type="Proteomes" id="UP000831485"/>
    </source>
</evidence>
<dbReference type="PANTHER" id="PTHR43399">
    <property type="entry name" value="SUBTILISIN-RELATED"/>
    <property type="match status" value="1"/>
</dbReference>
<reference evidence="13" key="2">
    <citation type="journal article" date="2021" name="Int. J. Syst. Evol. Microbiol.">
        <title>Geomonas silvestris sp. nov., Geomonas paludis sp. nov. and Geomonas limicola sp. nov., isolated from terrestrial environments, and emended description of the genus Geomonas.</title>
        <authorList>
            <person name="Itoh H."/>
            <person name="Xu Z."/>
            <person name="Masuda Y."/>
            <person name="Ushijima N."/>
            <person name="Hayakawa C."/>
            <person name="Shiratori Y."/>
            <person name="Senoo K."/>
        </authorList>
    </citation>
    <scope>NUCLEOTIDE SEQUENCE</scope>
    <source>
        <strain evidence="13">Red736</strain>
    </source>
</reference>
<dbReference type="InterPro" id="IPR009091">
    <property type="entry name" value="RCC1/BLIP-II"/>
</dbReference>
<dbReference type="SUPFAM" id="SSF50985">
    <property type="entry name" value="RCC1/BLIP-II"/>
    <property type="match status" value="1"/>
</dbReference>
<keyword evidence="3 6" id="KW-0378">Hydrolase</keyword>
<dbReference type="SUPFAM" id="SSF63829">
    <property type="entry name" value="Calcium-dependent phosphotriesterase"/>
    <property type="match status" value="1"/>
</dbReference>
<dbReference type="Proteomes" id="UP000568888">
    <property type="component" value="Unassembled WGS sequence"/>
</dbReference>
<evidence type="ECO:0000259" key="12">
    <source>
        <dbReference type="Pfam" id="PF22148"/>
    </source>
</evidence>
<feature type="domain" description="CARDB" evidence="10">
    <location>
        <begin position="1138"/>
        <end position="1241"/>
    </location>
</feature>
<dbReference type="EMBL" id="CP096574">
    <property type="protein sequence ID" value="UPU36535.1"/>
    <property type="molecule type" value="Genomic_DNA"/>
</dbReference>
<dbReference type="InterPro" id="IPR000209">
    <property type="entry name" value="Peptidase_S8/S53_dom"/>
</dbReference>
<sequence>MARYFAATVFFLAFLLTHTAHAFLDGRDLPGLAPKAVSSAGKNLSFENLSSLKKRGGGRRFKDNELLVKFKERTPAEKQKNIHLIHGSERIKEFPRLRLHHVRVRRGVTLEEAMARYQADPDVEYVEPNYLQSVQAVPNDPRFGALWGLQNTGQTGGSTNSDIRAVPAWDITTGSSDVVVAVIDAGIDYTHPDLQPNVWVNAGEIPGNGIDDDGNGYIDDVHGINSINSYVDAGGPAAAGDPMDDAGHGTHVSGTIGAAGNDGRGVVGVNWSVKMIGCKFLDSSGSGWTSDAVECLEYVRSLKERGVNIVATSNSWGGGGYSQALYDAIQAQGDTLFIAAAGNSYLNMDSSNSYPAGYDLPNIISVAATTHWDFLASFSNYGKTRVDVGAPGVDILSTLPPGARGTTDGYGYLSGTSMATPHVTGLAALLKSQNPARNSAQIKNLIMTGGDSVTSLSGVTVTGRRINAYNSLTCSNRKLFAVGPLPRKVVVGQTYTVSATSITCDSATGPVKMTTSEGDVIDLKDDGVAPDLFAGDGTFTARWTPRSTWVSATVSSPTGSQTALFNDIEIGYHVPWARADTFYSQQLIASGGTPPYTWRQADGYLQGGLYLGRNGVISGTPNESGTCNGSCPFLAEVTDALGNKVTRWLRLSVIQSWAQEQWGVAYDSTNEDRALAVALDASGNAYVTGESNNGTDLDLVLLKYATDGKLLWKQSYNRGDQEIGRSVACDKSGNVYVGGVTGDPGNHLLLKYDAAGNLLWEKVWDRGGDDAVWGVTTDASGNGYTVGTFSDQQVTRILLSKYSPSGDTLWTRVHDAAAGDQSGYSAALDGSGNIFLGGAAATADGSDFLIAKYDSSGSLLWSKTQHEGTSNAVSAVAADAAGNVYAAGSADSGGDLHAVIMKFDPAGNLLWKTTPTYTSIWGVRDFDLAPQGISVVGDKIFVAGTFTPRPDTSLLIIRYDSLGNKIWEYGLDVGTDSRDKGGTIAANSSGFTVAGYSYNGNNNDILTARFTEPPPLYDVTLTGLSGVVKGNLLEYTLKAKNSTVGIPRVNVGLYLSSDATLSADDVRIDPEVETAVAAGTEKMYTNWSYFDIDKMAKIPASLPGGNYYLLGLVDPDKKVNETNENNNIAVGNKVVVNSDLTVSGATGAFTDGKLSYSVTVKSSANFATPTSTTALYLSSEPGARGYLIASLTTPTPAAGTETLLSGTVPVPATVPPGTYYVTAMADGTNTIEESDESNNIRSGSMVTLANDLALTALSGSTSGGTLTYSVTVRNAGPQQIAPSIGLYFSETATASATAHLVNRIDSLPIAGNSEATLTGTLVVPATVPYGSFFLTALADPANAVAETDESNNGAVAGRVMVDSTPQLVEVTFRGIGGGSITFTPGATCTGSCTQYYLPGTQVTLTPKPDDASQFGGWQGACTGTGSCTVVVTADQHISAAFLRMIPAVSAGDRHGHALVGGELWSWGGNYYGAFGDGTTSASISPRRVPGMAEIVDTKAGMYFSMALKEDGTVLSWGYNGSGQLGDGTTTNRSYPAPVRGLSGVAAIEAAGYGGGGAAA</sequence>
<dbReference type="NCBIfam" id="NF041940">
    <property type="entry name" value="choice_anch_X"/>
    <property type="match status" value="1"/>
</dbReference>
<dbReference type="InterPro" id="IPR054399">
    <property type="entry name" value="Fervidolysin-like_N_prodom"/>
</dbReference>
<dbReference type="InterPro" id="IPR015500">
    <property type="entry name" value="Peptidase_S8_subtilisin-rel"/>
</dbReference>
<dbReference type="Pfam" id="PF07705">
    <property type="entry name" value="CARDB"/>
    <property type="match status" value="2"/>
</dbReference>
<dbReference type="PROSITE" id="PS50012">
    <property type="entry name" value="RCC1_3"/>
    <property type="match status" value="2"/>
</dbReference>
<feature type="signal peptide" evidence="8">
    <location>
        <begin position="1"/>
        <end position="22"/>
    </location>
</feature>
<feature type="active site" description="Charge relay system" evidence="5 6">
    <location>
        <position position="417"/>
    </location>
</feature>
<feature type="chain" id="PRO_5027780617" evidence="8">
    <location>
        <begin position="23"/>
        <end position="1559"/>
    </location>
</feature>
<keyword evidence="8" id="KW-0732">Signal</keyword>
<reference evidence="14" key="3">
    <citation type="submission" date="2022-04" db="EMBL/GenBank/DDBJ databases">
        <authorList>
            <person name="Liu G."/>
        </authorList>
    </citation>
    <scope>NUCLEOTIDE SEQUENCE</scope>
    <source>
        <strain evidence="14">RG22</strain>
    </source>
</reference>
<proteinExistence type="inferred from homology"/>
<comment type="similarity">
    <text evidence="1 6 7">Belongs to the peptidase S8 family.</text>
</comment>
<feature type="domain" description="CARDB" evidence="10">
    <location>
        <begin position="1261"/>
        <end position="1353"/>
    </location>
</feature>
<dbReference type="GO" id="GO:0004252">
    <property type="term" value="F:serine-type endopeptidase activity"/>
    <property type="evidence" value="ECO:0007669"/>
    <property type="project" value="UniProtKB-UniRule"/>
</dbReference>
<dbReference type="PANTHER" id="PTHR43399:SF4">
    <property type="entry name" value="CELL WALL-ASSOCIATED PROTEASE"/>
    <property type="match status" value="1"/>
</dbReference>
<feature type="domain" description="Bacterial repeat" evidence="11">
    <location>
        <begin position="1380"/>
        <end position="1442"/>
    </location>
</feature>
<evidence type="ECO:0000259" key="10">
    <source>
        <dbReference type="Pfam" id="PF07705"/>
    </source>
</evidence>
<reference evidence="15" key="1">
    <citation type="submission" date="2020-06" db="EMBL/GenBank/DDBJ databases">
        <title>Draft genomic sequecing of Geomonas sp. Red736.</title>
        <authorList>
            <person name="Itoh H."/>
            <person name="Xu Z.X."/>
            <person name="Ushijima N."/>
            <person name="Masuda Y."/>
            <person name="Shiratori Y."/>
            <person name="Senoo K."/>
        </authorList>
    </citation>
    <scope>NUCLEOTIDE SEQUENCE [LARGE SCALE GENOMIC DNA]</scope>
    <source>
        <strain evidence="15">Red736</strain>
    </source>
</reference>
<feature type="active site" description="Charge relay system" evidence="5 6">
    <location>
        <position position="248"/>
    </location>
</feature>
<dbReference type="PROSITE" id="PS00138">
    <property type="entry name" value="SUBTILASE_SER"/>
    <property type="match status" value="1"/>
</dbReference>
<evidence type="ECO:0000259" key="11">
    <source>
        <dbReference type="Pfam" id="PF18998"/>
    </source>
</evidence>
<dbReference type="Pfam" id="PF00082">
    <property type="entry name" value="Peptidase_S8"/>
    <property type="match status" value="1"/>
</dbReference>
<dbReference type="EMBL" id="BLXY01000008">
    <property type="protein sequence ID" value="GFO65282.1"/>
    <property type="molecule type" value="Genomic_DNA"/>
</dbReference>
<protein>
    <submittedName>
        <fullName evidence="14">S8 family serine peptidase</fullName>
    </submittedName>
</protein>
<dbReference type="InterPro" id="IPR000408">
    <property type="entry name" value="Reg_chr_condens"/>
</dbReference>
<evidence type="ECO:0000256" key="3">
    <source>
        <dbReference type="ARBA" id="ARBA00022801"/>
    </source>
</evidence>
<feature type="domain" description="Peptidase S8/S53" evidence="9">
    <location>
        <begin position="176"/>
        <end position="448"/>
    </location>
</feature>
<accession>A0A6V8MYS9</accession>
<dbReference type="InterPro" id="IPR013783">
    <property type="entry name" value="Ig-like_fold"/>
</dbReference>
<evidence type="ECO:0000256" key="7">
    <source>
        <dbReference type="RuleBase" id="RU003355"/>
    </source>
</evidence>
<dbReference type="CDD" id="cd07473">
    <property type="entry name" value="Peptidases_S8_Subtilisin_like"/>
    <property type="match status" value="1"/>
</dbReference>
<dbReference type="Proteomes" id="UP000831485">
    <property type="component" value="Chromosome"/>
</dbReference>
<evidence type="ECO:0000256" key="6">
    <source>
        <dbReference type="PROSITE-ProRule" id="PRU01240"/>
    </source>
</evidence>
<evidence type="ECO:0000313" key="15">
    <source>
        <dbReference type="Proteomes" id="UP000568888"/>
    </source>
</evidence>
<gene>
    <name evidence="13" type="ORF">GMPD_32010</name>
    <name evidence="14" type="ORF">M1B72_02200</name>
</gene>
<dbReference type="InterPro" id="IPR023828">
    <property type="entry name" value="Peptidase_S8_Ser-AS"/>
</dbReference>
<keyword evidence="2 6" id="KW-0645">Protease</keyword>
<dbReference type="InterPro" id="IPR022398">
    <property type="entry name" value="Peptidase_S8_His-AS"/>
</dbReference>
<dbReference type="Pfam" id="PF18998">
    <property type="entry name" value="Flg_new_2"/>
    <property type="match status" value="1"/>
</dbReference>
<dbReference type="SUPFAM" id="SSF52743">
    <property type="entry name" value="Subtilisin-like"/>
    <property type="match status" value="1"/>
</dbReference>
<dbReference type="InterPro" id="IPR044060">
    <property type="entry name" value="Bacterial_rp_domain"/>
</dbReference>
<dbReference type="Gene3D" id="2.130.10.30">
    <property type="entry name" value="Regulator of chromosome condensation 1/beta-lactamase-inhibitor protein II"/>
    <property type="match status" value="1"/>
</dbReference>
<evidence type="ECO:0000256" key="1">
    <source>
        <dbReference type="ARBA" id="ARBA00011073"/>
    </source>
</evidence>
<evidence type="ECO:0000256" key="5">
    <source>
        <dbReference type="PIRSR" id="PIRSR615500-1"/>
    </source>
</evidence>
<dbReference type="InterPro" id="IPR036852">
    <property type="entry name" value="Peptidase_S8/S53_dom_sf"/>
</dbReference>
<dbReference type="PROSITE" id="PS00137">
    <property type="entry name" value="SUBTILASE_HIS"/>
    <property type="match status" value="1"/>
</dbReference>
<dbReference type="PROSITE" id="PS51892">
    <property type="entry name" value="SUBTILASE"/>
    <property type="match status" value="1"/>
</dbReference>
<dbReference type="Gene3D" id="3.40.50.200">
    <property type="entry name" value="Peptidase S8/S53 domain"/>
    <property type="match status" value="1"/>
</dbReference>
<evidence type="ECO:0000256" key="4">
    <source>
        <dbReference type="ARBA" id="ARBA00022825"/>
    </source>
</evidence>
<dbReference type="InterPro" id="IPR011635">
    <property type="entry name" value="CARDB"/>
</dbReference>
<dbReference type="Gene3D" id="2.60.40.10">
    <property type="entry name" value="Immunoglobulins"/>
    <property type="match status" value="3"/>
</dbReference>
<feature type="domain" description="Fervidolysin-like N-terminal prodomain" evidence="12">
    <location>
        <begin position="54"/>
        <end position="129"/>
    </location>
</feature>
<dbReference type="InterPro" id="IPR051048">
    <property type="entry name" value="Peptidase_S8/S53_subtilisin"/>
</dbReference>
<name>A0A6V8MYS9_9BACT</name>
<dbReference type="Gene3D" id="2.40.10.500">
    <property type="match status" value="1"/>
</dbReference>
<evidence type="ECO:0000256" key="2">
    <source>
        <dbReference type="ARBA" id="ARBA00022670"/>
    </source>
</evidence>
<organism evidence="13 15">
    <name type="scientific">Geomonas paludis</name>
    <dbReference type="NCBI Taxonomy" id="2740185"/>
    <lineage>
        <taxon>Bacteria</taxon>
        <taxon>Pseudomonadati</taxon>
        <taxon>Thermodesulfobacteriota</taxon>
        <taxon>Desulfuromonadia</taxon>
        <taxon>Geobacterales</taxon>
        <taxon>Geobacteraceae</taxon>
        <taxon>Geomonas</taxon>
    </lineage>
</organism>
<dbReference type="RefSeq" id="WP_183349217.1">
    <property type="nucleotide sequence ID" value="NZ_BLXY01000008.1"/>
</dbReference>
<dbReference type="PROSITE" id="PS00136">
    <property type="entry name" value="SUBTILASE_ASP"/>
    <property type="match status" value="1"/>
</dbReference>